<evidence type="ECO:0000259" key="5">
    <source>
        <dbReference type="PROSITE" id="PS50850"/>
    </source>
</evidence>
<evidence type="ECO:0000313" key="7">
    <source>
        <dbReference type="Proteomes" id="UP001431902"/>
    </source>
</evidence>
<dbReference type="Proteomes" id="UP001431902">
    <property type="component" value="Unassembled WGS sequence"/>
</dbReference>
<keyword evidence="2 4" id="KW-1133">Transmembrane helix</keyword>
<feature type="transmembrane region" description="Helical" evidence="4">
    <location>
        <begin position="56"/>
        <end position="74"/>
    </location>
</feature>
<dbReference type="EMBL" id="JASGBH010000008">
    <property type="protein sequence ID" value="MDI9234549.1"/>
    <property type="molecule type" value="Genomic_DNA"/>
</dbReference>
<evidence type="ECO:0000256" key="1">
    <source>
        <dbReference type="ARBA" id="ARBA00022692"/>
    </source>
</evidence>
<feature type="transmembrane region" description="Helical" evidence="4">
    <location>
        <begin position="86"/>
        <end position="104"/>
    </location>
</feature>
<evidence type="ECO:0000256" key="2">
    <source>
        <dbReference type="ARBA" id="ARBA00022989"/>
    </source>
</evidence>
<organism evidence="6 7">
    <name type="scientific">Limnohabitans lacus</name>
    <dbReference type="NCBI Taxonomy" id="3045173"/>
    <lineage>
        <taxon>Bacteria</taxon>
        <taxon>Pseudomonadati</taxon>
        <taxon>Pseudomonadota</taxon>
        <taxon>Betaproteobacteria</taxon>
        <taxon>Burkholderiales</taxon>
        <taxon>Comamonadaceae</taxon>
        <taxon>Limnohabitans</taxon>
    </lineage>
</organism>
<feature type="transmembrane region" description="Helical" evidence="4">
    <location>
        <begin position="258"/>
        <end position="280"/>
    </location>
</feature>
<feature type="transmembrane region" description="Helical" evidence="4">
    <location>
        <begin position="145"/>
        <end position="163"/>
    </location>
</feature>
<dbReference type="PANTHER" id="PTHR11360:SF290">
    <property type="entry name" value="MONOCARBOXYLATE MFS PERMEASE"/>
    <property type="match status" value="1"/>
</dbReference>
<dbReference type="PANTHER" id="PTHR11360">
    <property type="entry name" value="MONOCARBOXYLATE TRANSPORTER"/>
    <property type="match status" value="1"/>
</dbReference>
<sequence length="407" mass="44537">MHSTRTRHFLSAPSALGSFSVWLSLPQLITWGSVFYTFSLLMTPLEVELGMGRAESSLAFSLALLAEGLMAYLVGRWIDRGHERKVMTLGSVWVGLGLLAHSQVQSVAAYYAVWVWLGLGLSATLYTPVFAVVTRRFAQDFRRAIITLTFLGGLASTVFIPLASWWIELWGWRQALWALAALQLLVCAPLHAWLLQDAPKKATGLHSTHADTPSVRAHLRQAPFWLLAAFSIFMMAVTSALPAHMIALLQEAHLPPAWVIAIPAAIGVIQVVGRLVLFVFERYWDVHTANRWIPTLIPMSLMALLIGGFNPVASLVFVVLYGLGNGMNTIVKGTAMAQYVSQAHVGQLNGLLGLPIALARAAAPLVLGLLWSPENGYTLALWWLLLASLLGSAALWAAQRHALKARR</sequence>
<dbReference type="InterPro" id="IPR011701">
    <property type="entry name" value="MFS"/>
</dbReference>
<dbReference type="Pfam" id="PF07690">
    <property type="entry name" value="MFS_1"/>
    <property type="match status" value="1"/>
</dbReference>
<protein>
    <submittedName>
        <fullName evidence="6">MFS transporter</fullName>
    </submittedName>
</protein>
<feature type="transmembrane region" description="Helical" evidence="4">
    <location>
        <begin position="110"/>
        <end position="133"/>
    </location>
</feature>
<evidence type="ECO:0000256" key="4">
    <source>
        <dbReference type="SAM" id="Phobius"/>
    </source>
</evidence>
<comment type="caution">
    <text evidence="6">The sequence shown here is derived from an EMBL/GenBank/DDBJ whole genome shotgun (WGS) entry which is preliminary data.</text>
</comment>
<evidence type="ECO:0000313" key="6">
    <source>
        <dbReference type="EMBL" id="MDI9234549.1"/>
    </source>
</evidence>
<proteinExistence type="predicted"/>
<gene>
    <name evidence="6" type="ORF">QLQ16_11970</name>
</gene>
<dbReference type="InterPro" id="IPR020846">
    <property type="entry name" value="MFS_dom"/>
</dbReference>
<dbReference type="Gene3D" id="1.20.1250.20">
    <property type="entry name" value="MFS general substrate transporter like domains"/>
    <property type="match status" value="1"/>
</dbReference>
<keyword evidence="3 4" id="KW-0472">Membrane</keyword>
<dbReference type="RefSeq" id="WP_283224903.1">
    <property type="nucleotide sequence ID" value="NZ_JASGBH010000008.1"/>
</dbReference>
<dbReference type="InterPro" id="IPR036259">
    <property type="entry name" value="MFS_trans_sf"/>
</dbReference>
<feature type="transmembrane region" description="Helical" evidence="4">
    <location>
        <begin position="224"/>
        <end position="246"/>
    </location>
</feature>
<name>A0ABT6X8U3_9BURK</name>
<feature type="transmembrane region" description="Helical" evidence="4">
    <location>
        <begin position="301"/>
        <end position="323"/>
    </location>
</feature>
<evidence type="ECO:0000256" key="3">
    <source>
        <dbReference type="ARBA" id="ARBA00023136"/>
    </source>
</evidence>
<feature type="transmembrane region" description="Helical" evidence="4">
    <location>
        <begin position="12"/>
        <end position="36"/>
    </location>
</feature>
<reference evidence="6" key="1">
    <citation type="submission" date="2023-05" db="EMBL/GenBank/DDBJ databases">
        <title>Limnohabitans sp. strain HM2-2 Genome sequencing and assembly.</title>
        <authorList>
            <person name="Jung Y."/>
        </authorList>
    </citation>
    <scope>NUCLEOTIDE SEQUENCE</scope>
    <source>
        <strain evidence="6">HM2-2</strain>
    </source>
</reference>
<feature type="transmembrane region" description="Helical" evidence="4">
    <location>
        <begin position="175"/>
        <end position="195"/>
    </location>
</feature>
<feature type="domain" description="Major facilitator superfamily (MFS) profile" evidence="5">
    <location>
        <begin position="10"/>
        <end position="403"/>
    </location>
</feature>
<keyword evidence="7" id="KW-1185">Reference proteome</keyword>
<accession>A0ABT6X8U3</accession>
<dbReference type="PROSITE" id="PS50850">
    <property type="entry name" value="MFS"/>
    <property type="match status" value="1"/>
</dbReference>
<keyword evidence="1 4" id="KW-0812">Transmembrane</keyword>
<dbReference type="InterPro" id="IPR050327">
    <property type="entry name" value="Proton-linked_MCT"/>
</dbReference>
<dbReference type="SUPFAM" id="SSF103473">
    <property type="entry name" value="MFS general substrate transporter"/>
    <property type="match status" value="1"/>
</dbReference>
<feature type="transmembrane region" description="Helical" evidence="4">
    <location>
        <begin position="380"/>
        <end position="398"/>
    </location>
</feature>